<name>A0ABN9W9Z4_9DINO</name>
<dbReference type="InterPro" id="IPR005654">
    <property type="entry name" value="ATPase_AFG1-like"/>
</dbReference>
<dbReference type="PANTHER" id="PTHR12169:SF6">
    <property type="entry name" value="AFG1-LIKE ATPASE"/>
    <property type="match status" value="1"/>
</dbReference>
<comment type="caution">
    <text evidence="5">The sequence shown here is derived from an EMBL/GenBank/DDBJ whole genome shotgun (WGS) entry which is preliminary data.</text>
</comment>
<dbReference type="Gene3D" id="3.40.50.300">
    <property type="entry name" value="P-loop containing nucleotide triphosphate hydrolases"/>
    <property type="match status" value="1"/>
</dbReference>
<evidence type="ECO:0000313" key="5">
    <source>
        <dbReference type="EMBL" id="CAK0883074.1"/>
    </source>
</evidence>
<evidence type="ECO:0000256" key="2">
    <source>
        <dbReference type="ARBA" id="ARBA00022741"/>
    </source>
</evidence>
<keyword evidence="3" id="KW-0067">ATP-binding</keyword>
<dbReference type="PANTHER" id="PTHR12169">
    <property type="entry name" value="ATPASE N2B"/>
    <property type="match status" value="1"/>
</dbReference>
<dbReference type="NCBIfam" id="NF040713">
    <property type="entry name" value="ZapE"/>
    <property type="match status" value="1"/>
</dbReference>
<dbReference type="InterPro" id="IPR027417">
    <property type="entry name" value="P-loop_NTPase"/>
</dbReference>
<sequence>MHGVHRNLHELRKSGAERTTRAVARGIAEEVRLLAFDEFQITNISDALIVETLMDGLFAEDVAVVMTSNRQPEELYKDGLNRHLAIPQLLSLFGRRGVSFHELAAARDFRVASPPRGAAEQGAAGGASPWRDFFCKGAGGGPGAAGALLRAAFVEAAGAPQGRPATVPIAWGRSLDVGEVASGVGLFSFRDLCGQALNADDYLSIARQLHTVVVADVPCFTLDQHDEARRFTNLIDCLYESHARLVVSADGPPERILSAMEVLAGVSLAGAPPGARGRGPGPPPPLGLPAHPGDGPEPAPIGEAILRAASGPNDAAAGNDDANTGTAGVAGVMAGAVGSLQESGFAARRATSRLLHMQSGEYLQAHRAARLTE</sequence>
<proteinExistence type="inferred from homology"/>
<evidence type="ECO:0000256" key="4">
    <source>
        <dbReference type="SAM" id="MobiDB-lite"/>
    </source>
</evidence>
<accession>A0ABN9W9Z4</accession>
<evidence type="ECO:0000256" key="3">
    <source>
        <dbReference type="ARBA" id="ARBA00022840"/>
    </source>
</evidence>
<keyword evidence="2" id="KW-0547">Nucleotide-binding</keyword>
<dbReference type="EMBL" id="CAUYUJ010018371">
    <property type="protein sequence ID" value="CAK0883074.1"/>
    <property type="molecule type" value="Genomic_DNA"/>
</dbReference>
<dbReference type="Pfam" id="PF03969">
    <property type="entry name" value="AFG1_ATPase"/>
    <property type="match status" value="2"/>
</dbReference>
<evidence type="ECO:0008006" key="7">
    <source>
        <dbReference type="Google" id="ProtNLM"/>
    </source>
</evidence>
<comment type="similarity">
    <text evidence="1">Belongs to the AFG1 ATPase family.</text>
</comment>
<evidence type="ECO:0000256" key="1">
    <source>
        <dbReference type="ARBA" id="ARBA00010322"/>
    </source>
</evidence>
<keyword evidence="6" id="KW-1185">Reference proteome</keyword>
<dbReference type="Proteomes" id="UP001189429">
    <property type="component" value="Unassembled WGS sequence"/>
</dbReference>
<organism evidence="5 6">
    <name type="scientific">Prorocentrum cordatum</name>
    <dbReference type="NCBI Taxonomy" id="2364126"/>
    <lineage>
        <taxon>Eukaryota</taxon>
        <taxon>Sar</taxon>
        <taxon>Alveolata</taxon>
        <taxon>Dinophyceae</taxon>
        <taxon>Prorocentrales</taxon>
        <taxon>Prorocentraceae</taxon>
        <taxon>Prorocentrum</taxon>
    </lineage>
</organism>
<protein>
    <recommendedName>
        <fullName evidence="7">AFG1-like ATPase</fullName>
    </recommendedName>
</protein>
<evidence type="ECO:0000313" key="6">
    <source>
        <dbReference type="Proteomes" id="UP001189429"/>
    </source>
</evidence>
<reference evidence="5" key="1">
    <citation type="submission" date="2023-10" db="EMBL/GenBank/DDBJ databases">
        <authorList>
            <person name="Chen Y."/>
            <person name="Shah S."/>
            <person name="Dougan E. K."/>
            <person name="Thang M."/>
            <person name="Chan C."/>
        </authorList>
    </citation>
    <scope>NUCLEOTIDE SEQUENCE [LARGE SCALE GENOMIC DNA]</scope>
</reference>
<feature type="region of interest" description="Disordered" evidence="4">
    <location>
        <begin position="271"/>
        <end position="299"/>
    </location>
</feature>
<gene>
    <name evidence="5" type="ORF">PCOR1329_LOCUS65369</name>
</gene>